<dbReference type="PANTHER" id="PTHR43244:SF2">
    <property type="entry name" value="CONSERVED HYPOTHETICAL ALANINE AND PROLINE-RICH PROTEIN"/>
    <property type="match status" value="1"/>
</dbReference>
<keyword evidence="3" id="KW-1185">Reference proteome</keyword>
<comment type="caution">
    <text evidence="2">The sequence shown here is derived from an EMBL/GenBank/DDBJ whole genome shotgun (WGS) entry which is preliminary data.</text>
</comment>
<dbReference type="SUPFAM" id="SSF51679">
    <property type="entry name" value="Bacterial luciferase-like"/>
    <property type="match status" value="1"/>
</dbReference>
<evidence type="ECO:0000313" key="2">
    <source>
        <dbReference type="EMBL" id="PJJ63427.1"/>
    </source>
</evidence>
<feature type="domain" description="Luciferase-like" evidence="1">
    <location>
        <begin position="34"/>
        <end position="283"/>
    </location>
</feature>
<dbReference type="GO" id="GO:0016705">
    <property type="term" value="F:oxidoreductase activity, acting on paired donors, with incorporation or reduction of molecular oxygen"/>
    <property type="evidence" value="ECO:0007669"/>
    <property type="project" value="InterPro"/>
</dbReference>
<dbReference type="InterPro" id="IPR036661">
    <property type="entry name" value="Luciferase-like_sf"/>
</dbReference>
<dbReference type="InterPro" id="IPR019922">
    <property type="entry name" value="Lucif-like_OxRdatse_MSMEG_4141"/>
</dbReference>
<protein>
    <submittedName>
        <fullName evidence="2">Putative F420-dependent oxidoreductase</fullName>
    </submittedName>
</protein>
<evidence type="ECO:0000313" key="3">
    <source>
        <dbReference type="Proteomes" id="UP000230161"/>
    </source>
</evidence>
<dbReference type="Pfam" id="PF00296">
    <property type="entry name" value="Bac_luciferase"/>
    <property type="match status" value="1"/>
</dbReference>
<dbReference type="PANTHER" id="PTHR43244">
    <property type="match status" value="1"/>
</dbReference>
<evidence type="ECO:0000259" key="1">
    <source>
        <dbReference type="Pfam" id="PF00296"/>
    </source>
</evidence>
<dbReference type="Proteomes" id="UP000230161">
    <property type="component" value="Unassembled WGS sequence"/>
</dbReference>
<dbReference type="Gene3D" id="3.20.20.30">
    <property type="entry name" value="Luciferase-like domain"/>
    <property type="match status" value="1"/>
</dbReference>
<dbReference type="AlphaFoldDB" id="A0A2M9BZB7"/>
<gene>
    <name evidence="2" type="ORF">CLV54_1092</name>
</gene>
<sequence length="310" mass="32913">MTGSLEGMSEITITALREQLGSVGVWSSKIGGASATAERAAAAEIESLGFRTLWFGEAADNKEAFVNASILLQATSSLTVATGIANIYARDPLAAELGANALGEAYGGRFVLGLGVSHAPMVASRGHDYAAPVRTMREYLDAMDSVSYTPPAPGFAVPRVLAALRPRMLELARDRTAGAHPYFVPVEHTERARAILGPDRLLAPELMVVLETDAARARAVARETTTRYLAMPNYANNLRELGYTEEDLAGGGSDRLVDDIVVWGDAAAIRERVDAHLRAGADHVAVQPLAADLESQLGQLRALAPVLLAR</sequence>
<dbReference type="EMBL" id="PGFB01000002">
    <property type="protein sequence ID" value="PJJ63427.1"/>
    <property type="molecule type" value="Genomic_DNA"/>
</dbReference>
<reference evidence="2 3" key="1">
    <citation type="submission" date="2017-11" db="EMBL/GenBank/DDBJ databases">
        <title>Genomic Encyclopedia of Archaeal and Bacterial Type Strains, Phase II (KMG-II): From Individual Species to Whole Genera.</title>
        <authorList>
            <person name="Goeker M."/>
        </authorList>
    </citation>
    <scope>NUCLEOTIDE SEQUENCE [LARGE SCALE GENOMIC DNA]</scope>
    <source>
        <strain evidence="2 3">DSM 25625</strain>
    </source>
</reference>
<name>A0A2M9BZB7_9MICO</name>
<accession>A0A2M9BZB7</accession>
<dbReference type="InterPro" id="IPR011251">
    <property type="entry name" value="Luciferase-like_dom"/>
</dbReference>
<organism evidence="2 3">
    <name type="scientific">Compostimonas suwonensis</name>
    <dbReference type="NCBI Taxonomy" id="1048394"/>
    <lineage>
        <taxon>Bacteria</taxon>
        <taxon>Bacillati</taxon>
        <taxon>Actinomycetota</taxon>
        <taxon>Actinomycetes</taxon>
        <taxon>Micrococcales</taxon>
        <taxon>Microbacteriaceae</taxon>
        <taxon>Compostimonas</taxon>
    </lineage>
</organism>
<dbReference type="NCBIfam" id="TIGR03620">
    <property type="entry name" value="F420_MSMEG_4141"/>
    <property type="match status" value="1"/>
</dbReference>
<proteinExistence type="predicted"/>
<dbReference type="InterPro" id="IPR050564">
    <property type="entry name" value="F420-G6PD/mer"/>
</dbReference>